<sequence>MRSRVYGQMFYTEIGQSSVLLENYWRLATLFVLCDAYYKWIERRSPDFPNDSLLNYDLEWRFYQCLLQSVVETADFVAAILGKN</sequence>
<evidence type="ECO:0000313" key="1">
    <source>
        <dbReference type="Proteomes" id="UP000887566"/>
    </source>
</evidence>
<reference evidence="2" key="1">
    <citation type="submission" date="2022-11" db="UniProtKB">
        <authorList>
            <consortium name="WormBaseParasite"/>
        </authorList>
    </citation>
    <scope>IDENTIFICATION</scope>
</reference>
<dbReference type="AlphaFoldDB" id="A0A914X4N1"/>
<dbReference type="Proteomes" id="UP000887566">
    <property type="component" value="Unplaced"/>
</dbReference>
<name>A0A914X4N1_9BILA</name>
<organism evidence="1 2">
    <name type="scientific">Plectus sambesii</name>
    <dbReference type="NCBI Taxonomy" id="2011161"/>
    <lineage>
        <taxon>Eukaryota</taxon>
        <taxon>Metazoa</taxon>
        <taxon>Ecdysozoa</taxon>
        <taxon>Nematoda</taxon>
        <taxon>Chromadorea</taxon>
        <taxon>Plectida</taxon>
        <taxon>Plectina</taxon>
        <taxon>Plectoidea</taxon>
        <taxon>Plectidae</taxon>
        <taxon>Plectus</taxon>
    </lineage>
</organism>
<keyword evidence="1" id="KW-1185">Reference proteome</keyword>
<accession>A0A914X4N1</accession>
<protein>
    <submittedName>
        <fullName evidence="2">Uncharacterized protein</fullName>
    </submittedName>
</protein>
<proteinExistence type="predicted"/>
<dbReference type="WBParaSite" id="PSAMB.scaffold5size155369.g265.t1">
    <property type="protein sequence ID" value="PSAMB.scaffold5size155369.g265.t1"/>
    <property type="gene ID" value="PSAMB.scaffold5size155369.g265"/>
</dbReference>
<evidence type="ECO:0000313" key="2">
    <source>
        <dbReference type="WBParaSite" id="PSAMB.scaffold5size155369.g265.t1"/>
    </source>
</evidence>